<dbReference type="GO" id="GO:0005886">
    <property type="term" value="C:plasma membrane"/>
    <property type="evidence" value="ECO:0007669"/>
    <property type="project" value="UniProtKB-SubCell"/>
</dbReference>
<dbReference type="PATRIC" id="fig|1354791.3.peg.686"/>
<dbReference type="InterPro" id="IPR017871">
    <property type="entry name" value="ABC_transporter-like_CS"/>
</dbReference>
<keyword evidence="7" id="KW-1003">Cell membrane</keyword>
<reference evidence="11 12" key="1">
    <citation type="journal article" date="2014" name="J Genomics">
        <title>Draft Genome Sequence of the Extremely Halophilic Phototrophic Purple Sulfur Bacterium Halorhodospira halochloris.</title>
        <authorList>
            <person name="Singh K.S."/>
            <person name="Kirksey J."/>
            <person name="Hoff W.D."/>
            <person name="Deole R."/>
        </authorList>
    </citation>
    <scope>NUCLEOTIDE SEQUENCE [LARGE SCALE GENOMIC DNA]</scope>
    <source>
        <strain evidence="11 12">A</strain>
    </source>
</reference>
<feature type="domain" description="CBS" evidence="10">
    <location>
        <begin position="340"/>
        <end position="397"/>
    </location>
</feature>
<feature type="compositionally biased region" description="Acidic residues" evidence="8">
    <location>
        <begin position="397"/>
        <end position="408"/>
    </location>
</feature>
<evidence type="ECO:0000256" key="6">
    <source>
        <dbReference type="PROSITE-ProRule" id="PRU00703"/>
    </source>
</evidence>
<dbReference type="CDD" id="cd03294">
    <property type="entry name" value="ABC_Pro_Gly_Betaine"/>
    <property type="match status" value="1"/>
</dbReference>
<dbReference type="InterPro" id="IPR000644">
    <property type="entry name" value="CBS_dom"/>
</dbReference>
<keyword evidence="5" id="KW-0029">Amino-acid transport</keyword>
<evidence type="ECO:0000256" key="5">
    <source>
        <dbReference type="ARBA" id="ARBA00022970"/>
    </source>
</evidence>
<dbReference type="RefSeq" id="WP_338042709.1">
    <property type="nucleotide sequence ID" value="NZ_CP007268.1"/>
</dbReference>
<evidence type="ECO:0000256" key="8">
    <source>
        <dbReference type="SAM" id="MobiDB-lite"/>
    </source>
</evidence>
<dbReference type="SMART" id="SM00382">
    <property type="entry name" value="AAA"/>
    <property type="match status" value="1"/>
</dbReference>
<evidence type="ECO:0000256" key="7">
    <source>
        <dbReference type="RuleBase" id="RU369116"/>
    </source>
</evidence>
<dbReference type="GO" id="GO:0006865">
    <property type="term" value="P:amino acid transport"/>
    <property type="evidence" value="ECO:0007669"/>
    <property type="project" value="UniProtKB-UniRule"/>
</dbReference>
<organism evidence="11 12">
    <name type="scientific">Ectothiorhodospira haloalkaliphila</name>
    <dbReference type="NCBI Taxonomy" id="421628"/>
    <lineage>
        <taxon>Bacteria</taxon>
        <taxon>Pseudomonadati</taxon>
        <taxon>Pseudomonadota</taxon>
        <taxon>Gammaproteobacteria</taxon>
        <taxon>Chromatiales</taxon>
        <taxon>Ectothiorhodospiraceae</taxon>
        <taxon>Ectothiorhodospira</taxon>
    </lineage>
</organism>
<evidence type="ECO:0000259" key="10">
    <source>
        <dbReference type="PROSITE" id="PS51371"/>
    </source>
</evidence>
<dbReference type="InterPro" id="IPR003439">
    <property type="entry name" value="ABC_transporter-like_ATP-bd"/>
</dbReference>
<keyword evidence="3 7" id="KW-0547">Nucleotide-binding</keyword>
<comment type="catalytic activity">
    <reaction evidence="7">
        <text>a quaternary ammonium(out) + ATP + H2O = a quaternary ammonium(in) + ADP + phosphate + H(+)</text>
        <dbReference type="Rhea" id="RHEA:11036"/>
        <dbReference type="ChEBI" id="CHEBI:15377"/>
        <dbReference type="ChEBI" id="CHEBI:15378"/>
        <dbReference type="ChEBI" id="CHEBI:30616"/>
        <dbReference type="ChEBI" id="CHEBI:35267"/>
        <dbReference type="ChEBI" id="CHEBI:43474"/>
        <dbReference type="ChEBI" id="CHEBI:456216"/>
    </reaction>
</comment>
<dbReference type="SMART" id="SM00116">
    <property type="entry name" value="CBS"/>
    <property type="match status" value="2"/>
</dbReference>
<comment type="subcellular location">
    <subcellularLocation>
        <location evidence="7">Cell inner membrane</location>
        <topology evidence="7">Peripheral membrane protein</topology>
    </subcellularLocation>
</comment>
<dbReference type="GO" id="GO:0006970">
    <property type="term" value="P:response to osmotic stress"/>
    <property type="evidence" value="ECO:0007669"/>
    <property type="project" value="UniProtKB-ARBA"/>
</dbReference>
<name>W8KY83_9GAMM</name>
<feature type="region of interest" description="Disordered" evidence="8">
    <location>
        <begin position="391"/>
        <end position="423"/>
    </location>
</feature>
<dbReference type="Gene3D" id="3.40.50.300">
    <property type="entry name" value="P-loop containing nucleotide triphosphate hydrolases"/>
    <property type="match status" value="1"/>
</dbReference>
<dbReference type="InterPro" id="IPR027417">
    <property type="entry name" value="P-loop_NTPase"/>
</dbReference>
<dbReference type="HOGENOM" id="CLU_648166_0_0_6"/>
<dbReference type="NCBIfam" id="TIGR01186">
    <property type="entry name" value="proV"/>
    <property type="match status" value="1"/>
</dbReference>
<keyword evidence="7" id="KW-0997">Cell inner membrane</keyword>
<comment type="subunit">
    <text evidence="7">The complex is probably composed of two ATP-binding proteins, two transmembrane proteins and a solute-binding protein.</text>
</comment>
<keyword evidence="6" id="KW-0129">CBS domain</keyword>
<dbReference type="PANTHER" id="PTHR43869:SF1">
    <property type="entry name" value="GLYCINE BETAINE_PROLINE BETAINE TRANSPORT SYSTEM ATP-BINDING PROTEIN PROV"/>
    <property type="match status" value="1"/>
</dbReference>
<reference evidence="12" key="2">
    <citation type="submission" date="2014-02" db="EMBL/GenBank/DDBJ databases">
        <title>Draft Genome Sequence of extremely halophilic bacteria Halorhodospira halochloris.</title>
        <authorList>
            <person name="Singh K.S."/>
        </authorList>
    </citation>
    <scope>NUCLEOTIDE SEQUENCE [LARGE SCALE GENOMIC DNA]</scope>
    <source>
        <strain evidence="12">A</strain>
    </source>
</reference>
<dbReference type="GO" id="GO:0031460">
    <property type="term" value="P:glycine betaine transport"/>
    <property type="evidence" value="ECO:0007669"/>
    <property type="project" value="InterPro"/>
</dbReference>
<protein>
    <recommendedName>
        <fullName evidence="7">Quaternary amine transport ATP-binding protein</fullName>
        <ecNumber evidence="7">7.6.2.9</ecNumber>
    </recommendedName>
</protein>
<dbReference type="GO" id="GO:0015418">
    <property type="term" value="F:ABC-type quaternary ammonium compound transporting activity"/>
    <property type="evidence" value="ECO:0007669"/>
    <property type="project" value="UniProtKB-EC"/>
</dbReference>
<dbReference type="SUPFAM" id="SSF54631">
    <property type="entry name" value="CBS-domain pair"/>
    <property type="match status" value="1"/>
</dbReference>
<sequence>QPKIQVKNVTKVFGDHPERALQLLDEGLDRKEILQRTGQTVGIQNVCFDVAQGEILVVMGLSGCGKSTLIRCLNRLIEPTAGEVVIDGEDILKLSNDQVLERRRRKFGMVFQNFALFPHRTIMENAAFGLEIGGTDKETRDAKATEALKLVGLDGWEQSYPSQLSGGMQQRVGLARALAVDPDILLMDEAFSALDPLIRRDMQDELLALQSRVKKTIVFITHDLDEALRLGDRIVLMKDGYVVQIGTPEDILTSPASRYVERFVEDVDKTQILTAGAIMHDSRIRVTPNDGPRTALHKMDQESFYSVFVTQRDGTLEGYVWAEDAAEAVKRKEKTLEGIIQRDHYAVKPDESIGTLFQMLVDTRIPLAVVDDNGKLLGTIVKTQVLAALADAQPDKEDAEAGDGEGETEPTQAQETAEAKVGA</sequence>
<evidence type="ECO:0000259" key="9">
    <source>
        <dbReference type="PROSITE" id="PS50893"/>
    </source>
</evidence>
<dbReference type="InterPro" id="IPR051921">
    <property type="entry name" value="ABC_osmolyte_uptake_ATP-bind"/>
</dbReference>
<dbReference type="PANTHER" id="PTHR43869">
    <property type="entry name" value="GLYCINE BETAINE/PROLINE BETAINE TRANSPORT SYSTEM ATP-BINDING PROTEIN PROV"/>
    <property type="match status" value="1"/>
</dbReference>
<keyword evidence="7" id="KW-0472">Membrane</keyword>
<comment type="similarity">
    <text evidence="1 7">Belongs to the ABC transporter superfamily.</text>
</comment>
<dbReference type="FunFam" id="3.40.50.300:FF:000201">
    <property type="entry name" value="Glycine betaine/L-proline ABC transporter ATP-binding protein"/>
    <property type="match status" value="1"/>
</dbReference>
<accession>W8KY83</accession>
<dbReference type="AlphaFoldDB" id="W8KY83"/>
<dbReference type="InterPro" id="IPR046342">
    <property type="entry name" value="CBS_dom_sf"/>
</dbReference>
<keyword evidence="2 7" id="KW-0813">Transport</keyword>
<dbReference type="Proteomes" id="UP000019442">
    <property type="component" value="Chromosome"/>
</dbReference>
<evidence type="ECO:0000256" key="1">
    <source>
        <dbReference type="ARBA" id="ARBA00005417"/>
    </source>
</evidence>
<dbReference type="GO" id="GO:0005524">
    <property type="term" value="F:ATP binding"/>
    <property type="evidence" value="ECO:0007669"/>
    <property type="project" value="UniProtKB-UniRule"/>
</dbReference>
<evidence type="ECO:0000256" key="2">
    <source>
        <dbReference type="ARBA" id="ARBA00022448"/>
    </source>
</evidence>
<dbReference type="KEGG" id="hhc:M911_16810"/>
<evidence type="ECO:0000256" key="3">
    <source>
        <dbReference type="ARBA" id="ARBA00022741"/>
    </source>
</evidence>
<dbReference type="GO" id="GO:0016887">
    <property type="term" value="F:ATP hydrolysis activity"/>
    <property type="evidence" value="ECO:0007669"/>
    <property type="project" value="UniProtKB-UniRule"/>
</dbReference>
<dbReference type="PROSITE" id="PS50893">
    <property type="entry name" value="ABC_TRANSPORTER_2"/>
    <property type="match status" value="1"/>
</dbReference>
<dbReference type="Pfam" id="PF00571">
    <property type="entry name" value="CBS"/>
    <property type="match status" value="1"/>
</dbReference>
<dbReference type="Gene3D" id="3.10.580.10">
    <property type="entry name" value="CBS-domain"/>
    <property type="match status" value="1"/>
</dbReference>
<proteinExistence type="inferred from homology"/>
<feature type="domain" description="ABC transporter" evidence="9">
    <location>
        <begin position="28"/>
        <end position="264"/>
    </location>
</feature>
<dbReference type="SUPFAM" id="SSF52540">
    <property type="entry name" value="P-loop containing nucleoside triphosphate hydrolases"/>
    <property type="match status" value="1"/>
</dbReference>
<dbReference type="PROSITE" id="PS51371">
    <property type="entry name" value="CBS"/>
    <property type="match status" value="1"/>
</dbReference>
<feature type="non-terminal residue" evidence="11">
    <location>
        <position position="1"/>
    </location>
</feature>
<evidence type="ECO:0000313" key="11">
    <source>
        <dbReference type="EMBL" id="AHK80516.1"/>
    </source>
</evidence>
<keyword evidence="12" id="KW-1185">Reference proteome</keyword>
<dbReference type="InterPro" id="IPR003593">
    <property type="entry name" value="AAA+_ATPase"/>
</dbReference>
<dbReference type="InterPro" id="IPR005892">
    <property type="entry name" value="Gly-betaine_transp_ATP-bd"/>
</dbReference>
<evidence type="ECO:0000256" key="4">
    <source>
        <dbReference type="ARBA" id="ARBA00022840"/>
    </source>
</evidence>
<evidence type="ECO:0000313" key="12">
    <source>
        <dbReference type="Proteomes" id="UP000019442"/>
    </source>
</evidence>
<keyword evidence="4 7" id="KW-0067">ATP-binding</keyword>
<dbReference type="Pfam" id="PF00005">
    <property type="entry name" value="ABC_tran"/>
    <property type="match status" value="1"/>
</dbReference>
<dbReference type="EMBL" id="CP007268">
    <property type="protein sequence ID" value="AHK80516.1"/>
    <property type="molecule type" value="Genomic_DNA"/>
</dbReference>
<gene>
    <name evidence="11" type="ORF">M911_16810</name>
</gene>
<dbReference type="PROSITE" id="PS00211">
    <property type="entry name" value="ABC_TRANSPORTER_1"/>
    <property type="match status" value="1"/>
</dbReference>
<dbReference type="EC" id="7.6.2.9" evidence="7"/>